<reference evidence="2" key="1">
    <citation type="submission" date="2020-08" db="EMBL/GenBank/DDBJ databases">
        <title>Multicomponent nature underlies the extraordinary mechanical properties of spider dragline silk.</title>
        <authorList>
            <person name="Kono N."/>
            <person name="Nakamura H."/>
            <person name="Mori M."/>
            <person name="Yoshida Y."/>
            <person name="Ohtoshi R."/>
            <person name="Malay A.D."/>
            <person name="Moran D.A.P."/>
            <person name="Tomita M."/>
            <person name="Numata K."/>
            <person name="Arakawa K."/>
        </authorList>
    </citation>
    <scope>NUCLEOTIDE SEQUENCE</scope>
</reference>
<proteinExistence type="predicted"/>
<dbReference type="PANTHER" id="PTHR46786">
    <property type="entry name" value="ZINC FINGER MATRIN-TYPE PROTEIN 3"/>
    <property type="match status" value="1"/>
</dbReference>
<name>A0A8X6IHV9_9ARAC</name>
<comment type="caution">
    <text evidence="2">The sequence shown here is derived from an EMBL/GenBank/DDBJ whole genome shotgun (WGS) entry which is preliminary data.</text>
</comment>
<evidence type="ECO:0000313" key="3">
    <source>
        <dbReference type="Proteomes" id="UP000886998"/>
    </source>
</evidence>
<dbReference type="GO" id="GO:0008270">
    <property type="term" value="F:zinc ion binding"/>
    <property type="evidence" value="ECO:0007669"/>
    <property type="project" value="UniProtKB-KW"/>
</dbReference>
<organism evidence="2 3">
    <name type="scientific">Trichonephila inaurata madagascariensis</name>
    <dbReference type="NCBI Taxonomy" id="2747483"/>
    <lineage>
        <taxon>Eukaryota</taxon>
        <taxon>Metazoa</taxon>
        <taxon>Ecdysozoa</taxon>
        <taxon>Arthropoda</taxon>
        <taxon>Chelicerata</taxon>
        <taxon>Arachnida</taxon>
        <taxon>Araneae</taxon>
        <taxon>Araneomorphae</taxon>
        <taxon>Entelegynae</taxon>
        <taxon>Araneoidea</taxon>
        <taxon>Nephilidae</taxon>
        <taxon>Trichonephila</taxon>
        <taxon>Trichonephila inaurata</taxon>
    </lineage>
</organism>
<dbReference type="Proteomes" id="UP000886998">
    <property type="component" value="Unassembled WGS sequence"/>
</dbReference>
<dbReference type="AlphaFoldDB" id="A0A8X6IHV9"/>
<dbReference type="PROSITE" id="PS00028">
    <property type="entry name" value="ZINC_FINGER_C2H2_1"/>
    <property type="match status" value="2"/>
</dbReference>
<feature type="domain" description="C2H2-type" evidence="1">
    <location>
        <begin position="6"/>
        <end position="28"/>
    </location>
</feature>
<dbReference type="InterPro" id="IPR003604">
    <property type="entry name" value="Matrin/U1-like-C_Znf_C2H2"/>
</dbReference>
<dbReference type="GO" id="GO:0003676">
    <property type="term" value="F:nucleic acid binding"/>
    <property type="evidence" value="ECO:0007669"/>
    <property type="project" value="InterPro"/>
</dbReference>
<dbReference type="InterPro" id="IPR013087">
    <property type="entry name" value="Znf_C2H2_type"/>
</dbReference>
<dbReference type="EMBL" id="BMAV01025902">
    <property type="protein sequence ID" value="GFS45772.1"/>
    <property type="molecule type" value="Genomic_DNA"/>
</dbReference>
<keyword evidence="3" id="KW-1185">Reference proteome</keyword>
<sequence length="261" mass="30276">MEWQKCDVCNKSFTGIVPFKEHEASEKHKRKQSASKLNMFENSKADLKGYIKCFDCNKICNSPITYENHLQGKLHKKTIQRKHYNERNNSPVPSPNSALQNPMEWNSETLKNYYCDICKKQCGSRIPYELHVLSRAHCKKAGNAEESGSSSCSKLVETNSFSNTGEISPTNEVDSFSHSYSLLYLFSYHKDSKKDKGVELYFAERTHHKKRKHSSKDQTYETHFKCYRRCVDCDKIFTGPVPYEQHFQGKAHKKKIAKKNP</sequence>
<protein>
    <submittedName>
        <fullName evidence="2">Zinc finger protein</fullName>
    </submittedName>
</protein>
<dbReference type="Gene3D" id="3.30.160.60">
    <property type="entry name" value="Classic Zinc Finger"/>
    <property type="match status" value="4"/>
</dbReference>
<dbReference type="InterPro" id="IPR052644">
    <property type="entry name" value="ZMAT3"/>
</dbReference>
<dbReference type="InterPro" id="IPR036236">
    <property type="entry name" value="Znf_C2H2_sf"/>
</dbReference>
<feature type="domain" description="C2H2-type" evidence="1">
    <location>
        <begin position="230"/>
        <end position="252"/>
    </location>
</feature>
<dbReference type="SMART" id="SM00451">
    <property type="entry name" value="ZnF_U1"/>
    <property type="match status" value="4"/>
</dbReference>
<accession>A0A8X6IHV9</accession>
<dbReference type="SUPFAM" id="SSF57667">
    <property type="entry name" value="beta-beta-alpha zinc fingers"/>
    <property type="match status" value="4"/>
</dbReference>
<evidence type="ECO:0000313" key="2">
    <source>
        <dbReference type="EMBL" id="GFS45772.1"/>
    </source>
</evidence>
<dbReference type="PANTHER" id="PTHR46786:SF1">
    <property type="entry name" value="ZINC FINGER MATRIN-TYPE PROTEIN 3"/>
    <property type="match status" value="1"/>
</dbReference>
<dbReference type="Pfam" id="PF12874">
    <property type="entry name" value="zf-met"/>
    <property type="match status" value="4"/>
</dbReference>
<gene>
    <name evidence="2" type="primary">NCL1_39541</name>
    <name evidence="2" type="ORF">TNIN_125641</name>
</gene>
<dbReference type="OrthoDB" id="434647at2759"/>
<evidence type="ECO:0000259" key="1">
    <source>
        <dbReference type="PROSITE" id="PS00028"/>
    </source>
</evidence>
<dbReference type="SMART" id="SM00355">
    <property type="entry name" value="ZnF_C2H2"/>
    <property type="match status" value="4"/>
</dbReference>